<evidence type="ECO:0000259" key="5">
    <source>
        <dbReference type="SMART" id="SM00829"/>
    </source>
</evidence>
<dbReference type="SMART" id="SM00829">
    <property type="entry name" value="PKS_ER"/>
    <property type="match status" value="1"/>
</dbReference>
<evidence type="ECO:0000256" key="2">
    <source>
        <dbReference type="ARBA" id="ARBA00011245"/>
    </source>
</evidence>
<dbReference type="InterPro" id="IPR036291">
    <property type="entry name" value="NAD(P)-bd_dom_sf"/>
</dbReference>
<dbReference type="PANTHER" id="PTHR45348">
    <property type="entry name" value="HYPOTHETICAL OXIDOREDUCTASE (EUROFUNG)"/>
    <property type="match status" value="1"/>
</dbReference>
<dbReference type="InterPro" id="IPR013149">
    <property type="entry name" value="ADH-like_C"/>
</dbReference>
<feature type="region of interest" description="Disordered" evidence="4">
    <location>
        <begin position="1"/>
        <end position="24"/>
    </location>
</feature>
<evidence type="ECO:0000313" key="6">
    <source>
        <dbReference type="EMBL" id="KAF2028718.1"/>
    </source>
</evidence>
<dbReference type="CDD" id="cd08249">
    <property type="entry name" value="enoyl_reductase_like"/>
    <property type="match status" value="1"/>
</dbReference>
<dbReference type="Pfam" id="PF08240">
    <property type="entry name" value="ADH_N"/>
    <property type="match status" value="1"/>
</dbReference>
<comment type="subunit">
    <text evidence="2">Monomer.</text>
</comment>
<keyword evidence="7" id="KW-1185">Reference proteome</keyword>
<feature type="domain" description="Enoyl reductase (ER)" evidence="5">
    <location>
        <begin position="15"/>
        <end position="347"/>
    </location>
</feature>
<proteinExistence type="inferred from homology"/>
<evidence type="ECO:0000313" key="7">
    <source>
        <dbReference type="Proteomes" id="UP000799777"/>
    </source>
</evidence>
<dbReference type="InterPro" id="IPR013154">
    <property type="entry name" value="ADH-like_N"/>
</dbReference>
<gene>
    <name evidence="6" type="ORF">EK21DRAFT_69199</name>
</gene>
<dbReference type="InterPro" id="IPR047122">
    <property type="entry name" value="Trans-enoyl_RdTase-like"/>
</dbReference>
<dbReference type="InterPro" id="IPR011032">
    <property type="entry name" value="GroES-like_sf"/>
</dbReference>
<comment type="similarity">
    <text evidence="1">Belongs to the zinc-containing alcohol dehydrogenase family.</text>
</comment>
<dbReference type="Pfam" id="PF00107">
    <property type="entry name" value="ADH_zinc_N"/>
    <property type="match status" value="1"/>
</dbReference>
<reference evidence="6" key="1">
    <citation type="journal article" date="2020" name="Stud. Mycol.">
        <title>101 Dothideomycetes genomes: a test case for predicting lifestyles and emergence of pathogens.</title>
        <authorList>
            <person name="Haridas S."/>
            <person name="Albert R."/>
            <person name="Binder M."/>
            <person name="Bloem J."/>
            <person name="Labutti K."/>
            <person name="Salamov A."/>
            <person name="Andreopoulos B."/>
            <person name="Baker S."/>
            <person name="Barry K."/>
            <person name="Bills G."/>
            <person name="Bluhm B."/>
            <person name="Cannon C."/>
            <person name="Castanera R."/>
            <person name="Culley D."/>
            <person name="Daum C."/>
            <person name="Ezra D."/>
            <person name="Gonzalez J."/>
            <person name="Henrissat B."/>
            <person name="Kuo A."/>
            <person name="Liang C."/>
            <person name="Lipzen A."/>
            <person name="Lutzoni F."/>
            <person name="Magnuson J."/>
            <person name="Mondo S."/>
            <person name="Nolan M."/>
            <person name="Ohm R."/>
            <person name="Pangilinan J."/>
            <person name="Park H.-J."/>
            <person name="Ramirez L."/>
            <person name="Alfaro M."/>
            <person name="Sun H."/>
            <person name="Tritt A."/>
            <person name="Yoshinaga Y."/>
            <person name="Zwiers L.-H."/>
            <person name="Turgeon B."/>
            <person name="Goodwin S."/>
            <person name="Spatafora J."/>
            <person name="Crous P."/>
            <person name="Grigoriev I."/>
        </authorList>
    </citation>
    <scope>NUCLEOTIDE SEQUENCE</scope>
    <source>
        <strain evidence="6">CBS 110217</strain>
    </source>
</reference>
<name>A0A9P4H5T9_9PLEO</name>
<comment type="caution">
    <text evidence="6">The sequence shown here is derived from an EMBL/GenBank/DDBJ whole genome shotgun (WGS) entry which is preliminary data.</text>
</comment>
<dbReference type="SUPFAM" id="SSF50129">
    <property type="entry name" value="GroES-like"/>
    <property type="match status" value="1"/>
</dbReference>
<sequence length="352" mass="37618">MASTSAKALYTDEPGNHSIRSTVQHEPLAPNELLIETLYSGVNPADTKHYTLGIHSTVMGYDFCGRVLSTPPVSHFAIGDIVAGYTPSGIDRPSKHGTHQSRLACPEQDLFKVPPNLPEAHAAALTVVTMTAADTVFNLFKLPLPSDGATFTKPILVWGASSSVGICTVQFLRASGCTNILVTASPKRHDLLKSLGATQCFDYASSSVETDIETAVQALGQGPITLALDAVGSFAPPRTSDQMMKCVKNSDAVVACVTRFDGGVQMPLATTRNGWRIKPPTAPSTITLPSEPERHKRAWKGLQWAVENYGKGFELPVVDVLGRSAEDALREVVKVGGEGRGFGKVVLRQPLQ</sequence>
<organism evidence="6 7">
    <name type="scientific">Setomelanomma holmii</name>
    <dbReference type="NCBI Taxonomy" id="210430"/>
    <lineage>
        <taxon>Eukaryota</taxon>
        <taxon>Fungi</taxon>
        <taxon>Dikarya</taxon>
        <taxon>Ascomycota</taxon>
        <taxon>Pezizomycotina</taxon>
        <taxon>Dothideomycetes</taxon>
        <taxon>Pleosporomycetidae</taxon>
        <taxon>Pleosporales</taxon>
        <taxon>Pleosporineae</taxon>
        <taxon>Phaeosphaeriaceae</taxon>
        <taxon>Setomelanomma</taxon>
    </lineage>
</organism>
<dbReference type="AlphaFoldDB" id="A0A9P4H5T9"/>
<dbReference type="Gene3D" id="3.90.180.10">
    <property type="entry name" value="Medium-chain alcohol dehydrogenases, catalytic domain"/>
    <property type="match status" value="1"/>
</dbReference>
<dbReference type="Gene3D" id="3.40.50.720">
    <property type="entry name" value="NAD(P)-binding Rossmann-like Domain"/>
    <property type="match status" value="1"/>
</dbReference>
<accession>A0A9P4H5T9</accession>
<dbReference type="InterPro" id="IPR020843">
    <property type="entry name" value="ER"/>
</dbReference>
<protein>
    <submittedName>
        <fullName evidence="6">GroES-like protein</fullName>
    </submittedName>
</protein>
<dbReference type="Proteomes" id="UP000799777">
    <property type="component" value="Unassembled WGS sequence"/>
</dbReference>
<dbReference type="SUPFAM" id="SSF51735">
    <property type="entry name" value="NAD(P)-binding Rossmann-fold domains"/>
    <property type="match status" value="1"/>
</dbReference>
<dbReference type="PANTHER" id="PTHR45348:SF7">
    <property type="entry name" value="ZINC BINDING OXIDOREDUCTASE, PUTATIVE-RELATED"/>
    <property type="match status" value="1"/>
</dbReference>
<dbReference type="OrthoDB" id="10257049at2759"/>
<keyword evidence="3" id="KW-0560">Oxidoreductase</keyword>
<evidence type="ECO:0000256" key="1">
    <source>
        <dbReference type="ARBA" id="ARBA00008072"/>
    </source>
</evidence>
<dbReference type="GO" id="GO:0016651">
    <property type="term" value="F:oxidoreductase activity, acting on NAD(P)H"/>
    <property type="evidence" value="ECO:0007669"/>
    <property type="project" value="InterPro"/>
</dbReference>
<evidence type="ECO:0000256" key="3">
    <source>
        <dbReference type="ARBA" id="ARBA00023002"/>
    </source>
</evidence>
<dbReference type="EMBL" id="ML978209">
    <property type="protein sequence ID" value="KAF2028718.1"/>
    <property type="molecule type" value="Genomic_DNA"/>
</dbReference>
<evidence type="ECO:0000256" key="4">
    <source>
        <dbReference type="SAM" id="MobiDB-lite"/>
    </source>
</evidence>